<feature type="compositionally biased region" description="Low complexity" evidence="1">
    <location>
        <begin position="151"/>
        <end position="167"/>
    </location>
</feature>
<feature type="region of interest" description="Disordered" evidence="1">
    <location>
        <begin position="1"/>
        <end position="20"/>
    </location>
</feature>
<comment type="caution">
    <text evidence="3">The sequence shown here is derived from an EMBL/GenBank/DDBJ whole genome shotgun (WGS) entry which is preliminary data.</text>
</comment>
<organism evidence="3 4">
    <name type="scientific">Merluccius polli</name>
    <name type="common">Benguela hake</name>
    <name type="synonym">Merluccius cadenati</name>
    <dbReference type="NCBI Taxonomy" id="89951"/>
    <lineage>
        <taxon>Eukaryota</taxon>
        <taxon>Metazoa</taxon>
        <taxon>Chordata</taxon>
        <taxon>Craniata</taxon>
        <taxon>Vertebrata</taxon>
        <taxon>Euteleostomi</taxon>
        <taxon>Actinopterygii</taxon>
        <taxon>Neopterygii</taxon>
        <taxon>Teleostei</taxon>
        <taxon>Neoteleostei</taxon>
        <taxon>Acanthomorphata</taxon>
        <taxon>Zeiogadaria</taxon>
        <taxon>Gadariae</taxon>
        <taxon>Gadiformes</taxon>
        <taxon>Gadoidei</taxon>
        <taxon>Merlucciidae</taxon>
        <taxon>Merluccius</taxon>
    </lineage>
</organism>
<keyword evidence="4" id="KW-1185">Reference proteome</keyword>
<proteinExistence type="predicted"/>
<dbReference type="InterPro" id="IPR046616">
    <property type="entry name" value="DUF6729"/>
</dbReference>
<dbReference type="Proteomes" id="UP001174136">
    <property type="component" value="Unassembled WGS sequence"/>
</dbReference>
<dbReference type="EMBL" id="JAOPHQ010006005">
    <property type="protein sequence ID" value="KAK0133220.1"/>
    <property type="molecule type" value="Genomic_DNA"/>
</dbReference>
<evidence type="ECO:0000259" key="2">
    <source>
        <dbReference type="Pfam" id="PF20499"/>
    </source>
</evidence>
<gene>
    <name evidence="3" type="ORF">N1851_031394</name>
</gene>
<feature type="domain" description="DUF6729" evidence="2">
    <location>
        <begin position="272"/>
        <end position="491"/>
    </location>
</feature>
<reference evidence="3" key="1">
    <citation type="journal article" date="2023" name="Front. Mar. Sci.">
        <title>A new Merluccius polli reference genome to investigate the effects of global change in West African waters.</title>
        <authorList>
            <person name="Mateo J.L."/>
            <person name="Blanco-Fernandez C."/>
            <person name="Garcia-Vazquez E."/>
            <person name="Machado-Schiaffino G."/>
        </authorList>
    </citation>
    <scope>NUCLEOTIDE SEQUENCE</scope>
    <source>
        <strain evidence="3">C29</strain>
        <tissue evidence="3">Fin</tissue>
    </source>
</reference>
<sequence>MKHLIKHGTNFRMSNKPKKHKAMGEGEWMARLRAYASSGVWPPGGNRPAPKQRKWHDLYQNIEKCPMQARGQTTLFGGSLACNCGFHSAKPTTQPPAAAAQSAASVSAPGAMAAVTPSFLRPPASLSMFTKSRFGGSHSATLKPNLVARRSPSPSSSPVKTPSHSPSAVRTPIPSPSSVRTTSHAPSSVRTPSPSPSSVRTPSPSPSSVRTPSHAPSSVRTPSPSPSSVRTPRCAPSSVRTPSPSPSSDEPGGVQLATAGAAASFYLPAEMEKNIPIQDQRWISKSIFQSGKLRPDLKLWYEPPVPALIYHQTPSPDRFFTHRLMVWMPYHLWKVRVICPECGKQLTGYGVHKRARKVLDIDRYYLMVTETLRCTVCSMNYLSTSQTVRDQLDLPHQNLFRLILTRKYACDIRVIRLLRDRTLGNSPARLVKQLKENHGEELLNRLSHYFGECADFVDRPCLFPVVCQEPPAPIDVPTSRWLLSVYGRDILSRLDHIKASITSTFGSILKMDSTKQITKKLAGHGKGTGLWVTSIGNEVGQIVTCVVTVQEGPGLDRMVAGVMERYRQAAIAPPLLLYVDCGCCISEGSSKLQTRFGEWPDLHIRLDIWHLMRRLAVGCTTDAHPLYPTFMGCLSACIFEWDAGDLSLLRRAKREQLEREGVPALTDAAVDARISKRELSQYCRRRTRGEEATISLIGRLLQELGGANGRDLMGVPLLDQVRMEHIWRVQQRHIKCIQDLPGVQLYTEKGTINKGGVVLTRYRCARGSTSLESFHCHLNRFIPGTSANALNFQLYLLEGLNRWNQDRGTAAVPAAVSSRPSSLLTYTYSGDVTQCVNTNSFKVLGRAFVPTFRPPSKYTGELLGIDYLLSQTGQPLQVNPDSEEAETMLEDVAEGEEEDEGFEEDQTPDLMVPGLLDAVDDSGVPGMDRVDSLAEHLVELRNQPSLALTNQQVSDIVVLWQNLLQYDKQRVVFAARFQTRLDTGRFRSSKKRQEFTPGVESVKRHALTTTAPLAQWPDCCRLVEAIFIRLCAIHRSPKKRGTGTVSRWDLVLEDYRRIRQRILANGAVMQQTTMQLVDVSHTTLVQWHNKRVKRQDSTVVMQGLDLPSRLSVAADPLPSANIRPLSAPPHPGPAHQYHLPSSTVGQAQVKRKAVPTFAAPVSVRPRHQRQLFPAPPPPPTSAPQLQLMMLAPGSAFLTPAPVQIAAPQARGVSPITAPPATPVPVAPVRKLTRRVLHNTCKKCGQFRTAETGHSQYKGTVYCPSVEAVSIAQWLEDIKKKR</sequence>
<dbReference type="Pfam" id="PF20499">
    <property type="entry name" value="DUF6729"/>
    <property type="match status" value="1"/>
</dbReference>
<accession>A0AA47NQ14</accession>
<evidence type="ECO:0000313" key="3">
    <source>
        <dbReference type="EMBL" id="KAK0133220.1"/>
    </source>
</evidence>
<name>A0AA47NQ14_MERPO</name>
<protein>
    <recommendedName>
        <fullName evidence="2">DUF6729 domain-containing protein</fullName>
    </recommendedName>
</protein>
<feature type="compositionally biased region" description="Polar residues" evidence="1">
    <location>
        <begin position="176"/>
        <end position="185"/>
    </location>
</feature>
<evidence type="ECO:0000256" key="1">
    <source>
        <dbReference type="SAM" id="MobiDB-lite"/>
    </source>
</evidence>
<dbReference type="PANTHER" id="PTHR24401">
    <property type="entry name" value="SI:CH211-243P7.3-RELATED"/>
    <property type="match status" value="1"/>
</dbReference>
<dbReference type="PANTHER" id="PTHR24401:SF29">
    <property type="entry name" value="SI:CH211-243P7.3-RELATED"/>
    <property type="match status" value="1"/>
</dbReference>
<feature type="region of interest" description="Disordered" evidence="1">
    <location>
        <begin position="132"/>
        <end position="254"/>
    </location>
</feature>
<feature type="compositionally biased region" description="Low complexity" evidence="1">
    <location>
        <begin position="186"/>
        <end position="248"/>
    </location>
</feature>
<evidence type="ECO:0000313" key="4">
    <source>
        <dbReference type="Proteomes" id="UP001174136"/>
    </source>
</evidence>